<keyword evidence="5" id="KW-0119">Carbohydrate metabolism</keyword>
<protein>
    <recommendedName>
        <fullName evidence="7">CBM6 domain-containing protein</fullName>
    </recommendedName>
</protein>
<evidence type="ECO:0000256" key="2">
    <source>
        <dbReference type="ARBA" id="ARBA00009865"/>
    </source>
</evidence>
<dbReference type="PANTHER" id="PTHR43772:SF2">
    <property type="entry name" value="PUTATIVE (AFU_ORTHOLOGUE AFUA_2G04480)-RELATED"/>
    <property type="match status" value="1"/>
</dbReference>
<evidence type="ECO:0000256" key="5">
    <source>
        <dbReference type="ARBA" id="ARBA00023277"/>
    </source>
</evidence>
<dbReference type="AlphaFoldDB" id="A0A644ZDW6"/>
<evidence type="ECO:0000256" key="6">
    <source>
        <dbReference type="ARBA" id="ARBA00023295"/>
    </source>
</evidence>
<sequence>MNTRKIWLTFLLCLMVHLSGAQNPIIRHQFSADPTARVFDGKVYVYPSHDIPSPVERLKEWFCMADYHVFSSNNLVDWEDHGVILSQENVPWVNAESYSMWAPDCVFANGKYYFYFPASPKGENQRGFKVGVAVADKPTGPFTPLAEPIKGINGIDPCVLIDKNGEAYIYWSGRGMYVARLKSNMTELASEPVQIKNLPEGFMEGPFAFERNGKYYFTFPWVQDKTETLAYAMGDSPMGPFEFKGLIMDQSATGCWTNHHSLVEYNKQWYLFYHHNDYSPAFDKNRSVRVDSLSFNADGTIKKVVPTLRGVGLTTASSKIQLDRYSQISNQGAVIAFVDENNKFEGWKAVFTKSGAWLRYNRVDFGDGGYRKMQMRVNSSTGGVVEIRTADKAAKLLASLVVPKSDGWIEKEYDLKLALRNVHDLSVSLKGEGQVEIDWMRFGQNAGEFALQSRASIKPWEQGAFETRKYRNLFAEAGYTQADIDAKLKSVFNDIFYGPNKVYFETNDSMAYISDIKNHDVRTEGMSYGLMIAVQFNRKDIFDRLWRWCKKYMQHQEGPLEGYFAWSCKTDGTRNAQGPASDGELYYVTSLIFASNSWGNDSDINYLGEAQHILNCSMKKDGTNRVMPLINMEHKLITFVPDTFGGRFTDPSYHVPAFYEVWARWANDGRADFWRECAARSRAYLHKSIHPVTGLNPDYNNYDGSLLNMKRGIIGDAFRFDSWRVPMNIALDYSWACADKEWQQGYGNKIQNFLYSQGIDTFVDQYNVDGTTVAEILDAGGYKQLRHSLGLVATAAAASLVTTHTKSYEFVDKLWNAKHEPYEDGYFDAYYDGLLRLFAFMHLSGNYRIIFPQ</sequence>
<dbReference type="Pfam" id="PF04616">
    <property type="entry name" value="Glyco_hydro_43"/>
    <property type="match status" value="1"/>
</dbReference>
<feature type="domain" description="CBM6" evidence="7">
    <location>
        <begin position="318"/>
        <end position="443"/>
    </location>
</feature>
<evidence type="ECO:0000256" key="3">
    <source>
        <dbReference type="ARBA" id="ARBA00022729"/>
    </source>
</evidence>
<dbReference type="PROSITE" id="PS51175">
    <property type="entry name" value="CBM6"/>
    <property type="match status" value="1"/>
</dbReference>
<dbReference type="InterPro" id="IPR002037">
    <property type="entry name" value="Glyco_hydro_8"/>
</dbReference>
<dbReference type="Pfam" id="PF01270">
    <property type="entry name" value="Glyco_hydro_8"/>
    <property type="match status" value="1"/>
</dbReference>
<dbReference type="InterPro" id="IPR006710">
    <property type="entry name" value="Glyco_hydro_43"/>
</dbReference>
<dbReference type="SUPFAM" id="SSF49785">
    <property type="entry name" value="Galactose-binding domain-like"/>
    <property type="match status" value="1"/>
</dbReference>
<keyword evidence="4" id="KW-0378">Hydrolase</keyword>
<dbReference type="PRINTS" id="PR00735">
    <property type="entry name" value="GLHYDRLASE8"/>
</dbReference>
<gene>
    <name evidence="8" type="ORF">SDC9_84718</name>
</gene>
<evidence type="ECO:0000313" key="8">
    <source>
        <dbReference type="EMBL" id="MPM38091.1"/>
    </source>
</evidence>
<accession>A0A644ZDW6</accession>
<dbReference type="InterPro" id="IPR006584">
    <property type="entry name" value="Cellulose-bd_IV"/>
</dbReference>
<comment type="caution">
    <text evidence="8">The sequence shown here is derived from an EMBL/GenBank/DDBJ whole genome shotgun (WGS) entry which is preliminary data.</text>
</comment>
<dbReference type="Pfam" id="PF03422">
    <property type="entry name" value="CBM_6"/>
    <property type="match status" value="1"/>
</dbReference>
<dbReference type="SMART" id="SM00606">
    <property type="entry name" value="CBD_IV"/>
    <property type="match status" value="1"/>
</dbReference>
<keyword evidence="3" id="KW-0732">Signal</keyword>
<reference evidence="8" key="1">
    <citation type="submission" date="2019-08" db="EMBL/GenBank/DDBJ databases">
        <authorList>
            <person name="Kucharzyk K."/>
            <person name="Murdoch R.W."/>
            <person name="Higgins S."/>
            <person name="Loffler F."/>
        </authorList>
    </citation>
    <scope>NUCLEOTIDE SEQUENCE</scope>
</reference>
<dbReference type="CDD" id="cd08990">
    <property type="entry name" value="GH43_AXH_like"/>
    <property type="match status" value="1"/>
</dbReference>
<dbReference type="InterPro" id="IPR052176">
    <property type="entry name" value="Glycosyl_Hydrlase_43_Enz"/>
</dbReference>
<dbReference type="EMBL" id="VSSQ01008168">
    <property type="protein sequence ID" value="MPM38091.1"/>
    <property type="molecule type" value="Genomic_DNA"/>
</dbReference>
<dbReference type="Gene3D" id="1.50.10.10">
    <property type="match status" value="1"/>
</dbReference>
<dbReference type="Gene3D" id="2.60.120.260">
    <property type="entry name" value="Galactose-binding domain-like"/>
    <property type="match status" value="1"/>
</dbReference>
<dbReference type="Gene3D" id="2.115.10.20">
    <property type="entry name" value="Glycosyl hydrolase domain, family 43"/>
    <property type="match status" value="1"/>
</dbReference>
<dbReference type="GO" id="GO:0005975">
    <property type="term" value="P:carbohydrate metabolic process"/>
    <property type="evidence" value="ECO:0007669"/>
    <property type="project" value="InterPro"/>
</dbReference>
<dbReference type="GO" id="GO:0004553">
    <property type="term" value="F:hydrolase activity, hydrolyzing O-glycosyl compounds"/>
    <property type="evidence" value="ECO:0007669"/>
    <property type="project" value="InterPro"/>
</dbReference>
<organism evidence="8">
    <name type="scientific">bioreactor metagenome</name>
    <dbReference type="NCBI Taxonomy" id="1076179"/>
    <lineage>
        <taxon>unclassified sequences</taxon>
        <taxon>metagenomes</taxon>
        <taxon>ecological metagenomes</taxon>
    </lineage>
</organism>
<comment type="similarity">
    <text evidence="1">Belongs to the glycosyl hydrolase 8 (cellulase D) family.</text>
</comment>
<dbReference type="InterPro" id="IPR008928">
    <property type="entry name" value="6-hairpin_glycosidase_sf"/>
</dbReference>
<dbReference type="SUPFAM" id="SSF75005">
    <property type="entry name" value="Arabinanase/levansucrase/invertase"/>
    <property type="match status" value="1"/>
</dbReference>
<evidence type="ECO:0000259" key="7">
    <source>
        <dbReference type="PROSITE" id="PS51175"/>
    </source>
</evidence>
<dbReference type="PANTHER" id="PTHR43772">
    <property type="entry name" value="ENDO-1,4-BETA-XYLANASE"/>
    <property type="match status" value="1"/>
</dbReference>
<dbReference type="InterPro" id="IPR008979">
    <property type="entry name" value="Galactose-bd-like_sf"/>
</dbReference>
<name>A0A644ZDW6_9ZZZZ</name>
<dbReference type="InterPro" id="IPR023296">
    <property type="entry name" value="Glyco_hydro_beta-prop_sf"/>
</dbReference>
<evidence type="ECO:0000256" key="1">
    <source>
        <dbReference type="ARBA" id="ARBA00009209"/>
    </source>
</evidence>
<dbReference type="InterPro" id="IPR012341">
    <property type="entry name" value="6hp_glycosidase-like_sf"/>
</dbReference>
<dbReference type="InterPro" id="IPR005084">
    <property type="entry name" value="CBM6"/>
</dbReference>
<proteinExistence type="inferred from homology"/>
<dbReference type="SUPFAM" id="SSF48208">
    <property type="entry name" value="Six-hairpin glycosidases"/>
    <property type="match status" value="1"/>
</dbReference>
<comment type="similarity">
    <text evidence="2">Belongs to the glycosyl hydrolase 43 family.</text>
</comment>
<keyword evidence="6" id="KW-0326">Glycosidase</keyword>
<evidence type="ECO:0000256" key="4">
    <source>
        <dbReference type="ARBA" id="ARBA00022801"/>
    </source>
</evidence>
<dbReference type="GO" id="GO:0030246">
    <property type="term" value="F:carbohydrate binding"/>
    <property type="evidence" value="ECO:0007669"/>
    <property type="project" value="InterPro"/>
</dbReference>
<dbReference type="CDD" id="cd04084">
    <property type="entry name" value="CBM6_xylanase-like"/>
    <property type="match status" value="1"/>
</dbReference>